<dbReference type="EMBL" id="MW030591">
    <property type="protein sequence ID" value="QPI16653.1"/>
    <property type="molecule type" value="Genomic_DNA"/>
</dbReference>
<name>A0A7S9SUN2_9VIRU</name>
<proteinExistence type="predicted"/>
<protein>
    <submittedName>
        <fullName evidence="1">Uncharacterized protein</fullName>
    </submittedName>
</protein>
<organism evidence="1">
    <name type="scientific">Virus NIOZ-UU159</name>
    <dbReference type="NCBI Taxonomy" id="2763270"/>
    <lineage>
        <taxon>Viruses</taxon>
    </lineage>
</organism>
<gene>
    <name evidence="1" type="ORF">NIOZUU159_00146</name>
</gene>
<accession>A0A7S9SUN2</accession>
<sequence length="343" mass="41954">MIINNIISIKDFDILALQHISIYLNNLENIINLALTCKDYYNELENLLLNSNATLIKSFNKFNKISFKYAIKNSYYNYSNLKYYFNTYKIPIPISSDDITYTKVKNTEIIYNHFFYRHNNNSDELLYKYYYELFKIKYGYKIISKIPNDKYFELKKYIDVYFDYYKYILYNSNITNYKEVNTPLFNDDGKYSSNVINYRYNYIISHLELYSLNIFLNEKKYDCVIQILENLEFKYTNRIGINELFKKIKNIIDIECYSNTTIYTKLTMMFILIHYMNEIYKKLNNFCKPKKEHYYNCIIDIIELIKKYYYHDSNFKDGYDRCKPKYFFDYMRIGILDYCINLI</sequence>
<evidence type="ECO:0000313" key="1">
    <source>
        <dbReference type="EMBL" id="QPI16653.1"/>
    </source>
</evidence>
<reference evidence="1" key="1">
    <citation type="submission" date="2020-08" db="EMBL/GenBank/DDBJ databases">
        <title>Bridging the membrane lipid divide: bacteria of the FCB group superphylum have the potential to synthesize archaeal ether lipids.</title>
        <authorList>
            <person name="Villanueva L."/>
            <person name="von Meijenfeldt F.A.B."/>
            <person name="Westbye A.B."/>
            <person name="Yadav S."/>
            <person name="Hopmans E.C."/>
            <person name="Dutilh B.E."/>
            <person name="Sinninghe Damste J.S."/>
        </authorList>
    </citation>
    <scope>NUCLEOTIDE SEQUENCE</scope>
    <source>
        <strain evidence="1">NIOZ-UU159</strain>
    </source>
</reference>